<dbReference type="AlphaFoldDB" id="A0A5J5EZH0"/>
<gene>
    <name evidence="1" type="ORF">FN846DRAFT_690588</name>
</gene>
<proteinExistence type="predicted"/>
<evidence type="ECO:0000313" key="1">
    <source>
        <dbReference type="EMBL" id="KAA8907684.1"/>
    </source>
</evidence>
<dbReference type="EMBL" id="VXIS01000076">
    <property type="protein sequence ID" value="KAA8907684.1"/>
    <property type="molecule type" value="Genomic_DNA"/>
</dbReference>
<sequence length="299" mass="34284">MMRTAYRYHISKDCRLSTPDWIASVLCRAQFRLVYGRPPWPCRSTRMDSSKTSPRQRLRVASHIYRRSHHNTPRFLRPLQSARLVSQSLTWRAHVRTLPPVALRLGSARNYGLCLRTPLSGPFSVTVSTPHAVSQQHINISKASVFIGTHRPRRPHRQISNPLMQRFWFSSDSRLIYGNHTGILEAVSTASTADIKQKMHMYLLSREECGFATDTGLTTTPAPLRTRRKLCGVVELVYTTLDSVQAFHFRWRNIIIPKPNLNCVAPRHSHRLLAGIARFQHSSIAHRRRWGPAAWLNAS</sequence>
<keyword evidence="2" id="KW-1185">Reference proteome</keyword>
<dbReference type="InParanoid" id="A0A5J5EZH0"/>
<name>A0A5J5EZH0_9PEZI</name>
<dbReference type="Proteomes" id="UP000326924">
    <property type="component" value="Unassembled WGS sequence"/>
</dbReference>
<protein>
    <submittedName>
        <fullName evidence="1">Uncharacterized protein</fullName>
    </submittedName>
</protein>
<accession>A0A5J5EZH0</accession>
<evidence type="ECO:0000313" key="2">
    <source>
        <dbReference type="Proteomes" id="UP000326924"/>
    </source>
</evidence>
<comment type="caution">
    <text evidence="1">The sequence shown here is derived from an EMBL/GenBank/DDBJ whole genome shotgun (WGS) entry which is preliminary data.</text>
</comment>
<organism evidence="1 2">
    <name type="scientific">Sphaerosporella brunnea</name>
    <dbReference type="NCBI Taxonomy" id="1250544"/>
    <lineage>
        <taxon>Eukaryota</taxon>
        <taxon>Fungi</taxon>
        <taxon>Dikarya</taxon>
        <taxon>Ascomycota</taxon>
        <taxon>Pezizomycotina</taxon>
        <taxon>Pezizomycetes</taxon>
        <taxon>Pezizales</taxon>
        <taxon>Pyronemataceae</taxon>
        <taxon>Sphaerosporella</taxon>
    </lineage>
</organism>
<reference evidence="1 2" key="1">
    <citation type="submission" date="2019-09" db="EMBL/GenBank/DDBJ databases">
        <title>Draft genome of the ectomycorrhizal ascomycete Sphaerosporella brunnea.</title>
        <authorList>
            <consortium name="DOE Joint Genome Institute"/>
            <person name="Benucci G.M."/>
            <person name="Marozzi G."/>
            <person name="Antonielli L."/>
            <person name="Sanchez S."/>
            <person name="Marco P."/>
            <person name="Wang X."/>
            <person name="Falini L.B."/>
            <person name="Barry K."/>
            <person name="Haridas S."/>
            <person name="Lipzen A."/>
            <person name="Labutti K."/>
            <person name="Grigoriev I.V."/>
            <person name="Murat C."/>
            <person name="Martin F."/>
            <person name="Albertini E."/>
            <person name="Donnini D."/>
            <person name="Bonito G."/>
        </authorList>
    </citation>
    <scope>NUCLEOTIDE SEQUENCE [LARGE SCALE GENOMIC DNA]</scope>
    <source>
        <strain evidence="1 2">Sb_GMNB300</strain>
    </source>
</reference>